<reference evidence="2" key="1">
    <citation type="journal article" date="2020" name="Nature">
        <title>Giant virus diversity and host interactions through global metagenomics.</title>
        <authorList>
            <person name="Schulz F."/>
            <person name="Roux S."/>
            <person name="Paez-Espino D."/>
            <person name="Jungbluth S."/>
            <person name="Walsh D.A."/>
            <person name="Denef V.J."/>
            <person name="McMahon K.D."/>
            <person name="Konstantinidis K.T."/>
            <person name="Eloe-Fadrosh E.A."/>
            <person name="Kyrpides N.C."/>
            <person name="Woyke T."/>
        </authorList>
    </citation>
    <scope>NUCLEOTIDE SEQUENCE</scope>
    <source>
        <strain evidence="2">GVMAG-S-1101169-75</strain>
    </source>
</reference>
<feature type="region of interest" description="Disordered" evidence="1">
    <location>
        <begin position="256"/>
        <end position="336"/>
    </location>
</feature>
<dbReference type="InterPro" id="IPR024416">
    <property type="entry name" value="DUF2738"/>
</dbReference>
<evidence type="ECO:0000256" key="1">
    <source>
        <dbReference type="SAM" id="MobiDB-lite"/>
    </source>
</evidence>
<dbReference type="Pfam" id="PF10927">
    <property type="entry name" value="DUF2738"/>
    <property type="match status" value="1"/>
</dbReference>
<dbReference type="AlphaFoldDB" id="A0A6C0K413"/>
<organism evidence="2">
    <name type="scientific">viral metagenome</name>
    <dbReference type="NCBI Taxonomy" id="1070528"/>
    <lineage>
        <taxon>unclassified sequences</taxon>
        <taxon>metagenomes</taxon>
        <taxon>organismal metagenomes</taxon>
    </lineage>
</organism>
<dbReference type="EMBL" id="MN740790">
    <property type="protein sequence ID" value="QHU11826.1"/>
    <property type="molecule type" value="Genomic_DNA"/>
</dbReference>
<sequence>MNQNQLSDYDFKTENMVFSKPEIGSIPGQKINFKRVRIACRNPDSSIGDLIFSTPEKIHTFGLQESRDLTSNKLNGYVLPLCLWGRNGPSENEKKFTDVFSLVSDHCKQYLLEHREDIEKYDLDMSDLKKFNPLFWKMDKGKPVEGKGPMLYSKVIMNKKNNKISTIFVDEATNKEIDPFTILNKPCSVTAALKFESIFIGNKISLQVKLYEVVVRLIENNSMRGLLRPNAGKIEAAPTVPTASVGKSLEVNIYNSLGHDDEEDDEDEEEDVDNKEEGEDEEDDEEDDDGSIVVEEAPKAVEPPAPVATTETTDAESATAPKKRAPAKRASAAKKG</sequence>
<proteinExistence type="predicted"/>
<evidence type="ECO:0000313" key="2">
    <source>
        <dbReference type="EMBL" id="QHU11826.1"/>
    </source>
</evidence>
<feature type="compositionally biased region" description="Low complexity" evidence="1">
    <location>
        <begin position="307"/>
        <end position="320"/>
    </location>
</feature>
<feature type="compositionally biased region" description="Acidic residues" evidence="1">
    <location>
        <begin position="260"/>
        <end position="290"/>
    </location>
</feature>
<feature type="compositionally biased region" description="Basic residues" evidence="1">
    <location>
        <begin position="321"/>
        <end position="336"/>
    </location>
</feature>
<name>A0A6C0K413_9ZZZZ</name>
<accession>A0A6C0K413</accession>
<protein>
    <submittedName>
        <fullName evidence="2">Uncharacterized protein</fullName>
    </submittedName>
</protein>